<keyword evidence="3" id="KW-1185">Reference proteome</keyword>
<accession>A0A0C3AUY3</accession>
<dbReference type="OrthoDB" id="2669285at2759"/>
<evidence type="ECO:0000313" key="3">
    <source>
        <dbReference type="Proteomes" id="UP000053989"/>
    </source>
</evidence>
<reference evidence="3" key="2">
    <citation type="submission" date="2015-01" db="EMBL/GenBank/DDBJ databases">
        <title>Evolutionary Origins and Diversification of the Mycorrhizal Mutualists.</title>
        <authorList>
            <consortium name="DOE Joint Genome Institute"/>
            <consortium name="Mycorrhizal Genomics Consortium"/>
            <person name="Kohler A."/>
            <person name="Kuo A."/>
            <person name="Nagy L.G."/>
            <person name="Floudas D."/>
            <person name="Copeland A."/>
            <person name="Barry K.W."/>
            <person name="Cichocki N."/>
            <person name="Veneault-Fourrey C."/>
            <person name="LaButti K."/>
            <person name="Lindquist E.A."/>
            <person name="Lipzen A."/>
            <person name="Lundell T."/>
            <person name="Morin E."/>
            <person name="Murat C."/>
            <person name="Riley R."/>
            <person name="Ohm R."/>
            <person name="Sun H."/>
            <person name="Tunlid A."/>
            <person name="Henrissat B."/>
            <person name="Grigoriev I.V."/>
            <person name="Hibbett D.S."/>
            <person name="Martin F."/>
        </authorList>
    </citation>
    <scope>NUCLEOTIDE SEQUENCE [LARGE SCALE GENOMIC DNA]</scope>
    <source>
        <strain evidence="3">Foug A</strain>
    </source>
</reference>
<sequence length="93" mass="9986">MSSSSTNNRGAATSTPSFKIRTAEGAQSSPTSTTMSDSVSFHQAEETLSPAFPRIQNTGFLGSRKTVIRADPALATCFDPTDKQLYDLWAPKN</sequence>
<dbReference type="InParanoid" id="A0A0C3AUY3"/>
<dbReference type="EMBL" id="KN822008">
    <property type="protein sequence ID" value="KIM68772.1"/>
    <property type="molecule type" value="Genomic_DNA"/>
</dbReference>
<gene>
    <name evidence="2" type="ORF">SCLCIDRAFT_20099</name>
</gene>
<evidence type="ECO:0000256" key="1">
    <source>
        <dbReference type="SAM" id="MobiDB-lite"/>
    </source>
</evidence>
<protein>
    <submittedName>
        <fullName evidence="2">Uncharacterized protein</fullName>
    </submittedName>
</protein>
<dbReference type="Proteomes" id="UP000053989">
    <property type="component" value="Unassembled WGS sequence"/>
</dbReference>
<dbReference type="AlphaFoldDB" id="A0A0C3AUY3"/>
<proteinExistence type="predicted"/>
<reference evidence="2 3" key="1">
    <citation type="submission" date="2014-04" db="EMBL/GenBank/DDBJ databases">
        <authorList>
            <consortium name="DOE Joint Genome Institute"/>
            <person name="Kuo A."/>
            <person name="Kohler A."/>
            <person name="Nagy L.G."/>
            <person name="Floudas D."/>
            <person name="Copeland A."/>
            <person name="Barry K.W."/>
            <person name="Cichocki N."/>
            <person name="Veneault-Fourrey C."/>
            <person name="LaButti K."/>
            <person name="Lindquist E.A."/>
            <person name="Lipzen A."/>
            <person name="Lundell T."/>
            <person name="Morin E."/>
            <person name="Murat C."/>
            <person name="Sun H."/>
            <person name="Tunlid A."/>
            <person name="Henrissat B."/>
            <person name="Grigoriev I.V."/>
            <person name="Hibbett D.S."/>
            <person name="Martin F."/>
            <person name="Nordberg H.P."/>
            <person name="Cantor M.N."/>
            <person name="Hua S.X."/>
        </authorList>
    </citation>
    <scope>NUCLEOTIDE SEQUENCE [LARGE SCALE GENOMIC DNA]</scope>
    <source>
        <strain evidence="2 3">Foug A</strain>
    </source>
</reference>
<name>A0A0C3AUY3_9AGAM</name>
<dbReference type="HOGENOM" id="CLU_2400981_0_0_1"/>
<organism evidence="2 3">
    <name type="scientific">Scleroderma citrinum Foug A</name>
    <dbReference type="NCBI Taxonomy" id="1036808"/>
    <lineage>
        <taxon>Eukaryota</taxon>
        <taxon>Fungi</taxon>
        <taxon>Dikarya</taxon>
        <taxon>Basidiomycota</taxon>
        <taxon>Agaricomycotina</taxon>
        <taxon>Agaricomycetes</taxon>
        <taxon>Agaricomycetidae</taxon>
        <taxon>Boletales</taxon>
        <taxon>Sclerodermatineae</taxon>
        <taxon>Sclerodermataceae</taxon>
        <taxon>Scleroderma</taxon>
    </lineage>
</organism>
<evidence type="ECO:0000313" key="2">
    <source>
        <dbReference type="EMBL" id="KIM68772.1"/>
    </source>
</evidence>
<feature type="compositionally biased region" description="Polar residues" evidence="1">
    <location>
        <begin position="1"/>
        <end position="17"/>
    </location>
</feature>
<feature type="compositionally biased region" description="Polar residues" evidence="1">
    <location>
        <begin position="25"/>
        <end position="41"/>
    </location>
</feature>
<feature type="region of interest" description="Disordered" evidence="1">
    <location>
        <begin position="1"/>
        <end position="47"/>
    </location>
</feature>